<dbReference type="OrthoDB" id="408631at2759"/>
<dbReference type="EMBL" id="BJWL01000027">
    <property type="protein sequence ID" value="GFZ18700.1"/>
    <property type="molecule type" value="Genomic_DNA"/>
</dbReference>
<name>A0A7J0H6H5_9ERIC</name>
<feature type="domain" description="Alpha/beta hydrolase fold-3" evidence="3">
    <location>
        <begin position="152"/>
        <end position="220"/>
    </location>
</feature>
<evidence type="ECO:0000313" key="5">
    <source>
        <dbReference type="Proteomes" id="UP000585474"/>
    </source>
</evidence>
<dbReference type="GO" id="GO:0016787">
    <property type="term" value="F:hydrolase activity"/>
    <property type="evidence" value="ECO:0007669"/>
    <property type="project" value="InterPro"/>
</dbReference>
<dbReference type="InterPro" id="IPR029058">
    <property type="entry name" value="AB_hydrolase_fold"/>
</dbReference>
<dbReference type="AlphaFoldDB" id="A0A7J0H6H5"/>
<dbReference type="Gene3D" id="3.40.50.1820">
    <property type="entry name" value="alpha/beta hydrolase"/>
    <property type="match status" value="1"/>
</dbReference>
<dbReference type="Pfam" id="PF07859">
    <property type="entry name" value="Abhydrolase_3"/>
    <property type="match status" value="1"/>
</dbReference>
<feature type="region of interest" description="Disordered" evidence="2">
    <location>
        <begin position="27"/>
        <end position="115"/>
    </location>
</feature>
<evidence type="ECO:0000256" key="1">
    <source>
        <dbReference type="ARBA" id="ARBA00010515"/>
    </source>
</evidence>
<protein>
    <submittedName>
        <fullName evidence="4">Carboxyesterase 18</fullName>
    </submittedName>
</protein>
<dbReference type="Proteomes" id="UP000585474">
    <property type="component" value="Unassembled WGS sequence"/>
</dbReference>
<accession>A0A7J0H6H5</accession>
<evidence type="ECO:0000259" key="3">
    <source>
        <dbReference type="Pfam" id="PF07859"/>
    </source>
</evidence>
<feature type="compositionally biased region" description="Low complexity" evidence="2">
    <location>
        <begin position="89"/>
        <end position="105"/>
    </location>
</feature>
<dbReference type="InterPro" id="IPR013094">
    <property type="entry name" value="AB_hydrolase_3"/>
</dbReference>
<evidence type="ECO:0000256" key="2">
    <source>
        <dbReference type="SAM" id="MobiDB-lite"/>
    </source>
</evidence>
<organism evidence="4 5">
    <name type="scientific">Actinidia rufa</name>
    <dbReference type="NCBI Taxonomy" id="165716"/>
    <lineage>
        <taxon>Eukaryota</taxon>
        <taxon>Viridiplantae</taxon>
        <taxon>Streptophyta</taxon>
        <taxon>Embryophyta</taxon>
        <taxon>Tracheophyta</taxon>
        <taxon>Spermatophyta</taxon>
        <taxon>Magnoliopsida</taxon>
        <taxon>eudicotyledons</taxon>
        <taxon>Gunneridae</taxon>
        <taxon>Pentapetalae</taxon>
        <taxon>asterids</taxon>
        <taxon>Ericales</taxon>
        <taxon>Actinidiaceae</taxon>
        <taxon>Actinidia</taxon>
    </lineage>
</organism>
<sequence>MEMTNKPQKSPSLPWKTRITLLVLSVVTDASRRSDGTVNRSLLKFVNLKAPPTPSPSKASKPPTSPSIPLATSGSASSSPQPNLPYPPHLSRSSSSSTEADSSTSPPIPMRDWAGGDTTVLRRRGEDGVGEAAIPSSISGADRLDVEGVPAGGDRDHEVINVSGPRAADISRLEKFPATVVVVGGFDALQDWQRKYYDWLKSSGKEAYLLEYPNMVHAFYVFPELPESGQLITQVADFIHKIQASKK</sequence>
<proteinExistence type="inferred from homology"/>
<gene>
    <name evidence="4" type="ORF">Acr_27g0004390</name>
</gene>
<dbReference type="SUPFAM" id="SSF53474">
    <property type="entry name" value="alpha/beta-Hydrolases"/>
    <property type="match status" value="1"/>
</dbReference>
<feature type="compositionally biased region" description="Polar residues" evidence="2">
    <location>
        <begin position="70"/>
        <end position="81"/>
    </location>
</feature>
<evidence type="ECO:0000313" key="4">
    <source>
        <dbReference type="EMBL" id="GFZ18700.1"/>
    </source>
</evidence>
<comment type="caution">
    <text evidence="4">The sequence shown here is derived from an EMBL/GenBank/DDBJ whole genome shotgun (WGS) entry which is preliminary data.</text>
</comment>
<reference evidence="4 5" key="1">
    <citation type="submission" date="2019-07" db="EMBL/GenBank/DDBJ databases">
        <title>De Novo Assembly of kiwifruit Actinidia rufa.</title>
        <authorList>
            <person name="Sugita-Konishi S."/>
            <person name="Sato K."/>
            <person name="Mori E."/>
            <person name="Abe Y."/>
            <person name="Kisaki G."/>
            <person name="Hamano K."/>
            <person name="Suezawa K."/>
            <person name="Otani M."/>
            <person name="Fukuda T."/>
            <person name="Manabe T."/>
            <person name="Gomi K."/>
            <person name="Tabuchi M."/>
            <person name="Akimitsu K."/>
            <person name="Kataoka I."/>
        </authorList>
    </citation>
    <scope>NUCLEOTIDE SEQUENCE [LARGE SCALE GENOMIC DNA]</scope>
    <source>
        <strain evidence="5">cv. Fuchu</strain>
    </source>
</reference>
<comment type="similarity">
    <text evidence="1">Belongs to the 'GDXG' lipolytic enzyme family.</text>
</comment>
<keyword evidence="5" id="KW-1185">Reference proteome</keyword>